<dbReference type="AlphaFoldDB" id="A0A8R1E7V2"/>
<name>A0A8R1E7V2_CAEJA</name>
<evidence type="ECO:0000313" key="5">
    <source>
        <dbReference type="EnsemblMetazoa" id="CJA26479a.1"/>
    </source>
</evidence>
<comment type="similarity">
    <text evidence="1">Belongs to the C/M/P thioester hydrolase family.</text>
</comment>
<dbReference type="CDD" id="cd03444">
    <property type="entry name" value="Thioesterase_II_repeat1"/>
    <property type="match status" value="1"/>
</dbReference>
<dbReference type="InterPro" id="IPR003703">
    <property type="entry name" value="Acyl_CoA_thio"/>
</dbReference>
<evidence type="ECO:0000259" key="3">
    <source>
        <dbReference type="Pfam" id="PF13622"/>
    </source>
</evidence>
<reference evidence="5" key="2">
    <citation type="submission" date="2022-06" db="UniProtKB">
        <authorList>
            <consortium name="EnsemblMetazoa"/>
        </authorList>
    </citation>
    <scope>IDENTIFICATION</scope>
    <source>
        <strain evidence="5">DF5081</strain>
    </source>
</reference>
<dbReference type="PANTHER" id="PTHR11066:SF66">
    <property type="entry name" value="THIOESTERASE_THIOL ESTER DEHYDRASE-ISOMERASE"/>
    <property type="match status" value="1"/>
</dbReference>
<protein>
    <recommendedName>
        <fullName evidence="7">Acyl-CoA thioesterase II</fullName>
    </recommendedName>
</protein>
<dbReference type="InterPro" id="IPR049450">
    <property type="entry name" value="ACOT8-like_C"/>
</dbReference>
<dbReference type="InterPro" id="IPR029069">
    <property type="entry name" value="HotDog_dom_sf"/>
</dbReference>
<reference evidence="6" key="1">
    <citation type="submission" date="2010-08" db="EMBL/GenBank/DDBJ databases">
        <authorList>
            <consortium name="Caenorhabditis japonica Sequencing Consortium"/>
            <person name="Wilson R.K."/>
        </authorList>
    </citation>
    <scope>NUCLEOTIDE SEQUENCE [LARGE SCALE GENOMIC DNA]</scope>
    <source>
        <strain evidence="6">DF5081</strain>
    </source>
</reference>
<dbReference type="InterPro" id="IPR042171">
    <property type="entry name" value="Acyl-CoA_hotdog"/>
</dbReference>
<dbReference type="InterPro" id="IPR049449">
    <property type="entry name" value="TesB_ACOT8-like_N"/>
</dbReference>
<feature type="domain" description="Acyl-CoA thioesterase-like C-terminal" evidence="4">
    <location>
        <begin position="168"/>
        <end position="287"/>
    </location>
</feature>
<dbReference type="EnsemblMetazoa" id="CJA26479a.1">
    <property type="protein sequence ID" value="CJA26479a.1"/>
    <property type="gene ID" value="WBGene00182051"/>
</dbReference>
<dbReference type="GO" id="GO:0047617">
    <property type="term" value="F:fatty acyl-CoA hydrolase activity"/>
    <property type="evidence" value="ECO:0007669"/>
    <property type="project" value="InterPro"/>
</dbReference>
<proteinExistence type="inferred from homology"/>
<keyword evidence="6" id="KW-1185">Reference proteome</keyword>
<dbReference type="GO" id="GO:0005782">
    <property type="term" value="C:peroxisomal matrix"/>
    <property type="evidence" value="ECO:0007669"/>
    <property type="project" value="UniProtKB-SubCell"/>
</dbReference>
<evidence type="ECO:0008006" key="7">
    <source>
        <dbReference type="Google" id="ProtNLM"/>
    </source>
</evidence>
<dbReference type="PANTHER" id="PTHR11066">
    <property type="entry name" value="ACYL-COA THIOESTERASE"/>
    <property type="match status" value="1"/>
</dbReference>
<dbReference type="Pfam" id="PF13622">
    <property type="entry name" value="4HBT_3"/>
    <property type="match status" value="1"/>
</dbReference>
<dbReference type="Gene3D" id="2.40.160.210">
    <property type="entry name" value="Acyl-CoA thioesterase, double hotdog domain"/>
    <property type="match status" value="1"/>
</dbReference>
<evidence type="ECO:0000256" key="1">
    <source>
        <dbReference type="ARBA" id="ARBA00006538"/>
    </source>
</evidence>
<dbReference type="Pfam" id="PF20789">
    <property type="entry name" value="4HBT_3C"/>
    <property type="match status" value="1"/>
</dbReference>
<organism evidence="5 6">
    <name type="scientific">Caenorhabditis japonica</name>
    <dbReference type="NCBI Taxonomy" id="281687"/>
    <lineage>
        <taxon>Eukaryota</taxon>
        <taxon>Metazoa</taxon>
        <taxon>Ecdysozoa</taxon>
        <taxon>Nematoda</taxon>
        <taxon>Chromadorea</taxon>
        <taxon>Rhabditida</taxon>
        <taxon>Rhabditina</taxon>
        <taxon>Rhabditomorpha</taxon>
        <taxon>Rhabditoidea</taxon>
        <taxon>Rhabditidae</taxon>
        <taxon>Peloderinae</taxon>
        <taxon>Caenorhabditis</taxon>
    </lineage>
</organism>
<evidence type="ECO:0000313" key="6">
    <source>
        <dbReference type="Proteomes" id="UP000005237"/>
    </source>
</evidence>
<dbReference type="SUPFAM" id="SSF54637">
    <property type="entry name" value="Thioesterase/thiol ester dehydrase-isomerase"/>
    <property type="match status" value="2"/>
</dbReference>
<sequence>MSFQNMGLSRTEVISAMLSIDNTEENNYKSEGPHVKNVSGPKRVYGGYVVAQAYKAVKEYARKIKDENPIFSMHYNFLSSGDVDKFINVKVNKMGNIYAVDLIQDGKTIGLAHVKTDHKLMESPSYPSDVPPLLSIPDLSTYISLIPAEKERNHLQLIKDRLIYELRPVNMTSNAPGEHRIDYYARLAPESIAHLKEDSGLGAVVGLSDFFVMQSATNVHKESGYRIALASSMHHRIQFHQEHVEASQWFLVESRTEIANLNKSKIHGAIFDSNKNCIVSFVQEAYMVSEKLDSKI</sequence>
<evidence type="ECO:0000256" key="2">
    <source>
        <dbReference type="ARBA" id="ARBA00022801"/>
    </source>
</evidence>
<keyword evidence="2" id="KW-0378">Hydrolase</keyword>
<evidence type="ECO:0000259" key="4">
    <source>
        <dbReference type="Pfam" id="PF20789"/>
    </source>
</evidence>
<dbReference type="GO" id="GO:0009062">
    <property type="term" value="P:fatty acid catabolic process"/>
    <property type="evidence" value="ECO:0007669"/>
    <property type="project" value="TreeGrafter"/>
</dbReference>
<dbReference type="GO" id="GO:0006637">
    <property type="term" value="P:acyl-CoA metabolic process"/>
    <property type="evidence" value="ECO:0007669"/>
    <property type="project" value="InterPro"/>
</dbReference>
<feature type="domain" description="Acyl-CoA thioesterase-like N-terminal HotDog" evidence="3">
    <location>
        <begin position="43"/>
        <end position="87"/>
    </location>
</feature>
<dbReference type="Proteomes" id="UP000005237">
    <property type="component" value="Unassembled WGS sequence"/>
</dbReference>
<accession>A0A8R1E7V2</accession>